<dbReference type="EMBL" id="CAMKVN010003978">
    <property type="protein sequence ID" value="CAI2186029.1"/>
    <property type="molecule type" value="Genomic_DNA"/>
</dbReference>
<dbReference type="OrthoDB" id="10484741at2759"/>
<dbReference type="InterPro" id="IPR029058">
    <property type="entry name" value="AB_hydrolase_fold"/>
</dbReference>
<dbReference type="Proteomes" id="UP001153678">
    <property type="component" value="Unassembled WGS sequence"/>
</dbReference>
<sequence length="180" mass="21213">MVKEFLHTSYDKLEKVNPFLNLPQQLPIKILLLHGLEDSMLDWRATSNIYHQLTKDKKLNKGKINLYLCSNADHGDLPFIADFVPDKVDWAKAKEELIDCLGYFLGLSDFFDKTNDLYVEENEKFYNLENGAIGAKEKNTYYEWLKTFNRVCEKLQINEKELLNIYLEKYNKNLQRAHAK</sequence>
<keyword evidence="2" id="KW-1185">Reference proteome</keyword>
<accession>A0A9W4SZ53</accession>
<protein>
    <submittedName>
        <fullName evidence="1">559_t:CDS:1</fullName>
    </submittedName>
</protein>
<reference evidence="1" key="1">
    <citation type="submission" date="2022-08" db="EMBL/GenBank/DDBJ databases">
        <authorList>
            <person name="Kallberg Y."/>
            <person name="Tangrot J."/>
            <person name="Rosling A."/>
        </authorList>
    </citation>
    <scope>NUCLEOTIDE SEQUENCE</scope>
    <source>
        <strain evidence="1">Wild A</strain>
    </source>
</reference>
<dbReference type="AlphaFoldDB" id="A0A9W4SZ53"/>
<name>A0A9W4SZ53_9GLOM</name>
<dbReference type="Gene3D" id="1.10.4010.10">
    <property type="entry name" value="Type II deoxyuridine triphosphatase"/>
    <property type="match status" value="1"/>
</dbReference>
<gene>
    <name evidence="1" type="ORF">FWILDA_LOCUS12371</name>
</gene>
<dbReference type="SUPFAM" id="SSF53474">
    <property type="entry name" value="alpha/beta-Hydrolases"/>
    <property type="match status" value="1"/>
</dbReference>
<organism evidence="1 2">
    <name type="scientific">Funneliformis geosporum</name>
    <dbReference type="NCBI Taxonomy" id="1117311"/>
    <lineage>
        <taxon>Eukaryota</taxon>
        <taxon>Fungi</taxon>
        <taxon>Fungi incertae sedis</taxon>
        <taxon>Mucoromycota</taxon>
        <taxon>Glomeromycotina</taxon>
        <taxon>Glomeromycetes</taxon>
        <taxon>Glomerales</taxon>
        <taxon>Glomeraceae</taxon>
        <taxon>Funneliformis</taxon>
    </lineage>
</organism>
<comment type="caution">
    <text evidence="1">The sequence shown here is derived from an EMBL/GenBank/DDBJ whole genome shotgun (WGS) entry which is preliminary data.</text>
</comment>
<evidence type="ECO:0000313" key="2">
    <source>
        <dbReference type="Proteomes" id="UP001153678"/>
    </source>
</evidence>
<proteinExistence type="predicted"/>
<dbReference type="SUPFAM" id="SSF101386">
    <property type="entry name" value="all-alpha NTP pyrophosphatases"/>
    <property type="match status" value="1"/>
</dbReference>
<evidence type="ECO:0000313" key="1">
    <source>
        <dbReference type="EMBL" id="CAI2186029.1"/>
    </source>
</evidence>